<feature type="domain" description="Gfo/Idh/MocA-like oxidoreductase N-terminal" evidence="1">
    <location>
        <begin position="4"/>
        <end position="129"/>
    </location>
</feature>
<keyword evidence="4" id="KW-1185">Reference proteome</keyword>
<comment type="caution">
    <text evidence="3">The sequence shown here is derived from an EMBL/GenBank/DDBJ whole genome shotgun (WGS) entry which is preliminary data.</text>
</comment>
<dbReference type="SUPFAM" id="SSF55347">
    <property type="entry name" value="Glyceraldehyde-3-phosphate dehydrogenase-like, C-terminal domain"/>
    <property type="match status" value="1"/>
</dbReference>
<dbReference type="SUPFAM" id="SSF51735">
    <property type="entry name" value="NAD(P)-binding Rossmann-fold domains"/>
    <property type="match status" value="1"/>
</dbReference>
<dbReference type="PANTHER" id="PTHR43708">
    <property type="entry name" value="CONSERVED EXPRESSED OXIDOREDUCTASE (EUROFUNG)"/>
    <property type="match status" value="1"/>
</dbReference>
<evidence type="ECO:0000313" key="4">
    <source>
        <dbReference type="Proteomes" id="UP001321760"/>
    </source>
</evidence>
<protein>
    <submittedName>
        <fullName evidence="3">NAD(P)-binding protein</fullName>
    </submittedName>
</protein>
<dbReference type="InterPro" id="IPR000683">
    <property type="entry name" value="Gfo/Idh/MocA-like_OxRdtase_N"/>
</dbReference>
<dbReference type="InterPro" id="IPR055080">
    <property type="entry name" value="Gal80p-like_C"/>
</dbReference>
<reference evidence="3" key="2">
    <citation type="submission" date="2023-05" db="EMBL/GenBank/DDBJ databases">
        <authorList>
            <consortium name="Lawrence Berkeley National Laboratory"/>
            <person name="Steindorff A."/>
            <person name="Hensen N."/>
            <person name="Bonometti L."/>
            <person name="Westerberg I."/>
            <person name="Brannstrom I.O."/>
            <person name="Guillou S."/>
            <person name="Cros-Aarteil S."/>
            <person name="Calhoun S."/>
            <person name="Haridas S."/>
            <person name="Kuo A."/>
            <person name="Mondo S."/>
            <person name="Pangilinan J."/>
            <person name="Riley R."/>
            <person name="Labutti K."/>
            <person name="Andreopoulos B."/>
            <person name="Lipzen A."/>
            <person name="Chen C."/>
            <person name="Yanf M."/>
            <person name="Daum C."/>
            <person name="Ng V."/>
            <person name="Clum A."/>
            <person name="Ohm R."/>
            <person name="Martin F."/>
            <person name="Silar P."/>
            <person name="Natvig D."/>
            <person name="Lalanne C."/>
            <person name="Gautier V."/>
            <person name="Ament-Velasquez S.L."/>
            <person name="Kruys A."/>
            <person name="Hutchinson M.I."/>
            <person name="Powell A.J."/>
            <person name="Barry K."/>
            <person name="Miller A.N."/>
            <person name="Grigoriev I.V."/>
            <person name="Debuchy R."/>
            <person name="Gladieux P."/>
            <person name="Thoren M.H."/>
            <person name="Johannesson H."/>
        </authorList>
    </citation>
    <scope>NUCLEOTIDE SEQUENCE</scope>
    <source>
        <strain evidence="3">PSN243</strain>
    </source>
</reference>
<dbReference type="Proteomes" id="UP001321760">
    <property type="component" value="Unassembled WGS sequence"/>
</dbReference>
<feature type="domain" description="Gal80p-like C-terminal" evidence="2">
    <location>
        <begin position="143"/>
        <end position="301"/>
    </location>
</feature>
<evidence type="ECO:0000259" key="1">
    <source>
        <dbReference type="Pfam" id="PF01408"/>
    </source>
</evidence>
<sequence length="391" mass="42571">MSPIRVGLIGLSASAKTAWAATAHLPYLLSPAGRAKFEIVALLNSSVGAARSAIDFYNLPPTTRAYGNPADLAADPDVDLVVCNTRVDVHERTIEASVEAGKAVFCEWPLAQNSEHAASLVAKAEKAGTLNKTMVGLQGGIFPLIENLRKVIASGRIGKVLSSEVRVFGGLNDRTIMPESLEYFTRREVGGNIYVIGFTHVFDTVQSVLGDIEKDPETGKAVHGHFQLQRPEVRIRDANGDVSKTVKSNVPDLVLIAGTLPESPTTQKGATLHYRFRRGQPFPGEPNLSWSINGEKGEIRVVSPTAAFLNIGVDDPPITTELHDFETDKVTPLEWEWEDWQKDLPTRARNIGGLYEAFAAAQEGGHVRYPTFASALERHKQLEELISGWSA</sequence>
<organism evidence="3 4">
    <name type="scientific">Podospora aff. communis PSN243</name>
    <dbReference type="NCBI Taxonomy" id="3040156"/>
    <lineage>
        <taxon>Eukaryota</taxon>
        <taxon>Fungi</taxon>
        <taxon>Dikarya</taxon>
        <taxon>Ascomycota</taxon>
        <taxon>Pezizomycotina</taxon>
        <taxon>Sordariomycetes</taxon>
        <taxon>Sordariomycetidae</taxon>
        <taxon>Sordariales</taxon>
        <taxon>Podosporaceae</taxon>
        <taxon>Podospora</taxon>
    </lineage>
</organism>
<dbReference type="GO" id="GO:0000166">
    <property type="term" value="F:nucleotide binding"/>
    <property type="evidence" value="ECO:0007669"/>
    <property type="project" value="InterPro"/>
</dbReference>
<dbReference type="Pfam" id="PF01408">
    <property type="entry name" value="GFO_IDH_MocA"/>
    <property type="match status" value="1"/>
</dbReference>
<dbReference type="Pfam" id="PF22685">
    <property type="entry name" value="Gal80p_C-like"/>
    <property type="match status" value="1"/>
</dbReference>
<dbReference type="InterPro" id="IPR036291">
    <property type="entry name" value="NAD(P)-bd_dom_sf"/>
</dbReference>
<dbReference type="EMBL" id="MU865992">
    <property type="protein sequence ID" value="KAK4443487.1"/>
    <property type="molecule type" value="Genomic_DNA"/>
</dbReference>
<dbReference type="Gene3D" id="3.30.360.10">
    <property type="entry name" value="Dihydrodipicolinate Reductase, domain 2"/>
    <property type="match status" value="1"/>
</dbReference>
<dbReference type="AlphaFoldDB" id="A0AAV9G6N5"/>
<gene>
    <name evidence="3" type="ORF">QBC34DRAFT_361927</name>
</gene>
<dbReference type="PANTHER" id="PTHR43708:SF1">
    <property type="entry name" value="GALACTOSE_LACTOSE METABOLISM REGULATORY PROTEIN GAL80"/>
    <property type="match status" value="1"/>
</dbReference>
<dbReference type="InterPro" id="IPR051317">
    <property type="entry name" value="Gfo/Idh/MocA_oxidoreduct"/>
</dbReference>
<name>A0AAV9G6N5_9PEZI</name>
<evidence type="ECO:0000313" key="3">
    <source>
        <dbReference type="EMBL" id="KAK4443487.1"/>
    </source>
</evidence>
<dbReference type="Gene3D" id="3.40.50.720">
    <property type="entry name" value="NAD(P)-binding Rossmann-like Domain"/>
    <property type="match status" value="1"/>
</dbReference>
<reference evidence="3" key="1">
    <citation type="journal article" date="2023" name="Mol. Phylogenet. Evol.">
        <title>Genome-scale phylogeny and comparative genomics of the fungal order Sordariales.</title>
        <authorList>
            <person name="Hensen N."/>
            <person name="Bonometti L."/>
            <person name="Westerberg I."/>
            <person name="Brannstrom I.O."/>
            <person name="Guillou S."/>
            <person name="Cros-Aarteil S."/>
            <person name="Calhoun S."/>
            <person name="Haridas S."/>
            <person name="Kuo A."/>
            <person name="Mondo S."/>
            <person name="Pangilinan J."/>
            <person name="Riley R."/>
            <person name="LaButti K."/>
            <person name="Andreopoulos B."/>
            <person name="Lipzen A."/>
            <person name="Chen C."/>
            <person name="Yan M."/>
            <person name="Daum C."/>
            <person name="Ng V."/>
            <person name="Clum A."/>
            <person name="Steindorff A."/>
            <person name="Ohm R.A."/>
            <person name="Martin F."/>
            <person name="Silar P."/>
            <person name="Natvig D.O."/>
            <person name="Lalanne C."/>
            <person name="Gautier V."/>
            <person name="Ament-Velasquez S.L."/>
            <person name="Kruys A."/>
            <person name="Hutchinson M.I."/>
            <person name="Powell A.J."/>
            <person name="Barry K."/>
            <person name="Miller A.N."/>
            <person name="Grigoriev I.V."/>
            <person name="Debuchy R."/>
            <person name="Gladieux P."/>
            <person name="Hiltunen Thoren M."/>
            <person name="Johannesson H."/>
        </authorList>
    </citation>
    <scope>NUCLEOTIDE SEQUENCE</scope>
    <source>
        <strain evidence="3">PSN243</strain>
    </source>
</reference>
<evidence type="ECO:0000259" key="2">
    <source>
        <dbReference type="Pfam" id="PF22685"/>
    </source>
</evidence>
<proteinExistence type="predicted"/>
<accession>A0AAV9G6N5</accession>